<keyword evidence="6 8" id="KW-0804">Transcription</keyword>
<proteinExistence type="inferred from homology"/>
<dbReference type="GO" id="GO:0008023">
    <property type="term" value="C:transcription elongation factor complex"/>
    <property type="evidence" value="ECO:0007669"/>
    <property type="project" value="TreeGrafter"/>
</dbReference>
<dbReference type="SUPFAM" id="SSF55550">
    <property type="entry name" value="SH2 domain"/>
    <property type="match status" value="1"/>
</dbReference>
<dbReference type="GO" id="GO:0001073">
    <property type="term" value="F:transcription antitermination factor activity, DNA binding"/>
    <property type="evidence" value="ECO:0007669"/>
    <property type="project" value="EnsemblFungi"/>
</dbReference>
<dbReference type="InterPro" id="IPR042066">
    <property type="entry name" value="Spt6_death-like"/>
</dbReference>
<dbReference type="VEuPathDB" id="FungiDB:TEQG_01580"/>
<dbReference type="PIRSF" id="PIRSF036947">
    <property type="entry name" value="Spt6"/>
    <property type="match status" value="1"/>
</dbReference>
<dbReference type="Pfam" id="PF14633">
    <property type="entry name" value="SH2_2"/>
    <property type="match status" value="1"/>
</dbReference>
<feature type="region of interest" description="Disordered" evidence="9">
    <location>
        <begin position="1033"/>
        <end position="1057"/>
    </location>
</feature>
<dbReference type="CDD" id="cd09918">
    <property type="entry name" value="SH2_Nterm_SPT6_like"/>
    <property type="match status" value="1"/>
</dbReference>
<dbReference type="InterPro" id="IPR028088">
    <property type="entry name" value="Spt6_HTH_DNA-bd_dom"/>
</dbReference>
<feature type="region of interest" description="Disordered" evidence="9">
    <location>
        <begin position="1"/>
        <end position="93"/>
    </location>
</feature>
<evidence type="ECO:0000259" key="15">
    <source>
        <dbReference type="Pfam" id="PF22706"/>
    </source>
</evidence>
<dbReference type="Gene3D" id="3.30.505.10">
    <property type="entry name" value="SH2 domain"/>
    <property type="match status" value="2"/>
</dbReference>
<dbReference type="Gene3D" id="1.10.3500.10">
    <property type="entry name" value="Tex N-terminal region-like"/>
    <property type="match status" value="1"/>
</dbReference>
<feature type="compositionally biased region" description="Basic and acidic residues" evidence="9">
    <location>
        <begin position="26"/>
        <end position="39"/>
    </location>
</feature>
<keyword evidence="5" id="KW-0727">SH2 domain</keyword>
<dbReference type="Pfam" id="PF14641">
    <property type="entry name" value="HTH_44"/>
    <property type="match status" value="1"/>
</dbReference>
<feature type="compositionally biased region" description="Acidic residues" evidence="9">
    <location>
        <begin position="12"/>
        <end position="22"/>
    </location>
</feature>
<evidence type="ECO:0000259" key="10">
    <source>
        <dbReference type="Pfam" id="PF14632"/>
    </source>
</evidence>
<dbReference type="SUPFAM" id="SSF50249">
    <property type="entry name" value="Nucleic acid-binding proteins"/>
    <property type="match status" value="1"/>
</dbReference>
<feature type="compositionally biased region" description="Basic and acidic residues" evidence="9">
    <location>
        <begin position="149"/>
        <end position="172"/>
    </location>
</feature>
<dbReference type="Proteomes" id="UP000009169">
    <property type="component" value="Unassembled WGS sequence"/>
</dbReference>
<evidence type="ECO:0000256" key="9">
    <source>
        <dbReference type="SAM" id="MobiDB-lite"/>
    </source>
</evidence>
<dbReference type="CDD" id="cd09928">
    <property type="entry name" value="SH2_Cterm_SPT6_like"/>
    <property type="match status" value="1"/>
</dbReference>
<dbReference type="GO" id="GO:0016973">
    <property type="term" value="P:poly(A)+ mRNA export from nucleus"/>
    <property type="evidence" value="ECO:0007669"/>
    <property type="project" value="EnsemblFungi"/>
</dbReference>
<feature type="compositionally biased region" description="Basic and acidic residues" evidence="9">
    <location>
        <begin position="1047"/>
        <end position="1057"/>
    </location>
</feature>
<dbReference type="GO" id="GO:0005721">
    <property type="term" value="C:pericentric heterochromatin"/>
    <property type="evidence" value="ECO:0007669"/>
    <property type="project" value="EnsemblFungi"/>
</dbReference>
<evidence type="ECO:0000256" key="7">
    <source>
        <dbReference type="ARBA" id="ARBA00023242"/>
    </source>
</evidence>
<dbReference type="PANTHER" id="PTHR10145">
    <property type="entry name" value="TRANSCRIPTION ELONGATION FACTOR SPT6"/>
    <property type="match status" value="1"/>
</dbReference>
<dbReference type="PANTHER" id="PTHR10145:SF6">
    <property type="entry name" value="TRANSCRIPTION ELONGATION FACTOR SPT6"/>
    <property type="match status" value="1"/>
</dbReference>
<dbReference type="Pfam" id="PF14632">
    <property type="entry name" value="SPT6_acidic"/>
    <property type="match status" value="1"/>
</dbReference>
<keyword evidence="17" id="KW-1185">Reference proteome</keyword>
<dbReference type="GO" id="GO:0031491">
    <property type="term" value="F:nucleosome binding"/>
    <property type="evidence" value="ECO:0007669"/>
    <property type="project" value="EnsemblFungi"/>
</dbReference>
<dbReference type="GO" id="GO:0000082">
    <property type="term" value="P:G1/S transition of mitotic cell cycle"/>
    <property type="evidence" value="ECO:0007669"/>
    <property type="project" value="EnsemblFungi"/>
</dbReference>
<dbReference type="InterPro" id="IPR055179">
    <property type="entry name" value="Tex-like_central_region"/>
</dbReference>
<dbReference type="FunFam" id="1.10.3500.10:FF:000005">
    <property type="entry name" value="Transcription elongation factor Spt6"/>
    <property type="match status" value="1"/>
</dbReference>
<feature type="compositionally biased region" description="Acidic residues" evidence="9">
    <location>
        <begin position="173"/>
        <end position="184"/>
    </location>
</feature>
<evidence type="ECO:0000313" key="17">
    <source>
        <dbReference type="Proteomes" id="UP000009169"/>
    </source>
</evidence>
<accession>F2PLI1</accession>
<dbReference type="Gene3D" id="1.10.10.2740">
    <property type="entry name" value="Spt6, Death-like domain"/>
    <property type="match status" value="1"/>
</dbReference>
<dbReference type="FunFam" id="1.10.10.2740:FF:000002">
    <property type="entry name" value="Transcription elongation factor Spt6"/>
    <property type="match status" value="1"/>
</dbReference>
<feature type="domain" description="Spt6 SH2" evidence="11">
    <location>
        <begin position="1038"/>
        <end position="1247"/>
    </location>
</feature>
<dbReference type="Pfam" id="PF22706">
    <property type="entry name" value="Tex_central_region"/>
    <property type="match status" value="1"/>
</dbReference>
<feature type="compositionally biased region" description="Basic residues" evidence="9">
    <location>
        <begin position="73"/>
        <end position="84"/>
    </location>
</feature>
<protein>
    <recommendedName>
        <fullName evidence="8">Transcription elongation factor Spt6</fullName>
    </recommendedName>
</protein>
<feature type="domain" description="Spt6 acidic N-terminal" evidence="10">
    <location>
        <begin position="39"/>
        <end position="126"/>
    </location>
</feature>
<dbReference type="Gene3D" id="2.40.50.140">
    <property type="entry name" value="Nucleic acid-binding proteins"/>
    <property type="match status" value="1"/>
</dbReference>
<dbReference type="SUPFAM" id="SSF158832">
    <property type="entry name" value="Tex N-terminal region-like"/>
    <property type="match status" value="1"/>
</dbReference>
<evidence type="ECO:0000259" key="11">
    <source>
        <dbReference type="Pfam" id="PF14633"/>
    </source>
</evidence>
<dbReference type="GO" id="GO:0032968">
    <property type="term" value="P:positive regulation of transcription elongation by RNA polymerase II"/>
    <property type="evidence" value="ECO:0007669"/>
    <property type="project" value="EnsemblFungi"/>
</dbReference>
<dbReference type="eggNOG" id="KOG1856">
    <property type="taxonomic scope" value="Eukaryota"/>
</dbReference>
<feature type="domain" description="Spt6-like S1/OB" evidence="14">
    <location>
        <begin position="935"/>
        <end position="1023"/>
    </location>
</feature>
<keyword evidence="7 8" id="KW-0539">Nucleus</keyword>
<dbReference type="InterPro" id="IPR023323">
    <property type="entry name" value="Tex-like_dom_sf"/>
</dbReference>
<evidence type="ECO:0000256" key="8">
    <source>
        <dbReference type="PIRNR" id="PIRNR036947"/>
    </source>
</evidence>
<dbReference type="InterPro" id="IPR023319">
    <property type="entry name" value="Tex-like_HTH_dom_sf"/>
</dbReference>
<evidence type="ECO:0000256" key="2">
    <source>
        <dbReference type="ARBA" id="ARBA00004286"/>
    </source>
</evidence>
<name>F2PLI1_TRIEC</name>
<dbReference type="EMBL" id="DS995723">
    <property type="protein sequence ID" value="EGE02546.1"/>
    <property type="molecule type" value="Genomic_DNA"/>
</dbReference>
<dbReference type="GO" id="GO:0000122">
    <property type="term" value="P:negative regulation of transcription by RNA polymerase II"/>
    <property type="evidence" value="ECO:0007669"/>
    <property type="project" value="EnsemblFungi"/>
</dbReference>
<dbReference type="GO" id="GO:0003746">
    <property type="term" value="F:translation elongation factor activity"/>
    <property type="evidence" value="ECO:0007669"/>
    <property type="project" value="UniProtKB-KW"/>
</dbReference>
<dbReference type="SUPFAM" id="SSF47781">
    <property type="entry name" value="RuvA domain 2-like"/>
    <property type="match status" value="2"/>
</dbReference>
<dbReference type="InterPro" id="IPR035420">
    <property type="entry name" value="Spt6_SH2"/>
</dbReference>
<dbReference type="InterPro" id="IPR028083">
    <property type="entry name" value="Spt6_acidic_N_dom"/>
</dbReference>
<dbReference type="GO" id="GO:0006334">
    <property type="term" value="P:nucleosome assembly"/>
    <property type="evidence" value="ECO:0007669"/>
    <property type="project" value="EnsemblFungi"/>
</dbReference>
<dbReference type="Gene3D" id="1.10.10.650">
    <property type="entry name" value="RuvA domain 2-like"/>
    <property type="match status" value="1"/>
</dbReference>
<dbReference type="GO" id="GO:0031440">
    <property type="term" value="P:regulation of mRNA 3'-end processing"/>
    <property type="evidence" value="ECO:0007669"/>
    <property type="project" value="EnsemblFungi"/>
</dbReference>
<feature type="domain" description="Transcription elongation factor Spt6 helix-hairpin-helix motif" evidence="12">
    <location>
        <begin position="732"/>
        <end position="821"/>
    </location>
</feature>
<evidence type="ECO:0000256" key="4">
    <source>
        <dbReference type="ARBA" id="ARBA00022454"/>
    </source>
</evidence>
<dbReference type="GO" id="GO:0033554">
    <property type="term" value="P:cellular response to stress"/>
    <property type="evidence" value="ECO:0007669"/>
    <property type="project" value="EnsemblFungi"/>
</dbReference>
<dbReference type="InterPro" id="IPR035018">
    <property type="entry name" value="Spt6_SH2_C"/>
</dbReference>
<dbReference type="GO" id="GO:0042393">
    <property type="term" value="F:histone binding"/>
    <property type="evidence" value="ECO:0007669"/>
    <property type="project" value="EnsemblFungi"/>
</dbReference>
<evidence type="ECO:0000259" key="13">
    <source>
        <dbReference type="Pfam" id="PF14641"/>
    </source>
</evidence>
<evidence type="ECO:0000259" key="14">
    <source>
        <dbReference type="Pfam" id="PF21710"/>
    </source>
</evidence>
<dbReference type="Pfam" id="PF21710">
    <property type="entry name" value="Spt6_S1"/>
    <property type="match status" value="1"/>
</dbReference>
<dbReference type="InterPro" id="IPR036860">
    <property type="entry name" value="SH2_dom_sf"/>
</dbReference>
<comment type="function">
    <text evidence="8">Plays a role in maintenance of chromatin structure during RNA polymerase II transcription elongation thereby repressing transcription initiation from cryptic promoters. Mediates the reassembly of nucleosomes onto the promoters of at least a selected set of genes during repression; the nucleosome reassembly is essential for transcriptional repression.</text>
</comment>
<dbReference type="Pfam" id="PF14635">
    <property type="entry name" value="HHH_7"/>
    <property type="match status" value="1"/>
</dbReference>
<comment type="subcellular location">
    <subcellularLocation>
        <location evidence="2">Chromosome</location>
    </subcellularLocation>
    <subcellularLocation>
        <location evidence="1 8">Nucleus</location>
    </subcellularLocation>
</comment>
<evidence type="ECO:0000259" key="12">
    <source>
        <dbReference type="Pfam" id="PF14635"/>
    </source>
</evidence>
<dbReference type="AlphaFoldDB" id="F2PLI1"/>
<feature type="region of interest" description="Disordered" evidence="9">
    <location>
        <begin position="121"/>
        <end position="184"/>
    </location>
</feature>
<dbReference type="InterPro" id="IPR017072">
    <property type="entry name" value="TF_Spt6"/>
</dbReference>
<dbReference type="FunFam" id="1.10.10.650:FF:000004">
    <property type="entry name" value="Transcription elongation factor Spt6"/>
    <property type="match status" value="1"/>
</dbReference>
<feature type="domain" description="Helix-turn-helix DNA-binding" evidence="13">
    <location>
        <begin position="286"/>
        <end position="408"/>
    </location>
</feature>
<feature type="compositionally biased region" description="Acidic residues" evidence="9">
    <location>
        <begin position="40"/>
        <end position="51"/>
    </location>
</feature>
<dbReference type="InterPro" id="IPR035019">
    <property type="entry name" value="Spt6_SH2_N"/>
</dbReference>
<comment type="similarity">
    <text evidence="3 8">Belongs to the SPT6 family.</text>
</comment>
<dbReference type="OrthoDB" id="995477at2759"/>
<reference evidence="17" key="1">
    <citation type="journal article" date="2012" name="MBio">
        <title>Comparative genome analysis of Trichophyton rubrum and related dermatophytes reveals candidate genes involved in infection.</title>
        <authorList>
            <person name="Martinez D.A."/>
            <person name="Oliver B.G."/>
            <person name="Graeser Y."/>
            <person name="Goldberg J.M."/>
            <person name="Li W."/>
            <person name="Martinez-Rossi N.M."/>
            <person name="Monod M."/>
            <person name="Shelest E."/>
            <person name="Barton R.C."/>
            <person name="Birch E."/>
            <person name="Brakhage A.A."/>
            <person name="Chen Z."/>
            <person name="Gurr S.J."/>
            <person name="Heiman D."/>
            <person name="Heitman J."/>
            <person name="Kosti I."/>
            <person name="Rossi A."/>
            <person name="Saif S."/>
            <person name="Samalova M."/>
            <person name="Saunders C.W."/>
            <person name="Shea T."/>
            <person name="Summerbell R.C."/>
            <person name="Xu J."/>
            <person name="Young S."/>
            <person name="Zeng Q."/>
            <person name="Birren B.W."/>
            <person name="Cuomo C.A."/>
            <person name="White T.C."/>
        </authorList>
    </citation>
    <scope>NUCLEOTIDE SEQUENCE [LARGE SCALE GENOMIC DNA]</scope>
    <source>
        <strain evidence="17">ATCC MYA-4606 / CBS 127.97</strain>
    </source>
</reference>
<organism evidence="16 17">
    <name type="scientific">Trichophyton equinum (strain ATCC MYA-4606 / CBS 127.97)</name>
    <name type="common">Horse ringworm fungus</name>
    <dbReference type="NCBI Taxonomy" id="559882"/>
    <lineage>
        <taxon>Eukaryota</taxon>
        <taxon>Fungi</taxon>
        <taxon>Dikarya</taxon>
        <taxon>Ascomycota</taxon>
        <taxon>Pezizomycotina</taxon>
        <taxon>Eurotiomycetes</taxon>
        <taxon>Eurotiomycetidae</taxon>
        <taxon>Onygenales</taxon>
        <taxon>Arthrodermataceae</taxon>
        <taxon>Trichophyton</taxon>
    </lineage>
</organism>
<dbReference type="GO" id="GO:0000791">
    <property type="term" value="C:euchromatin"/>
    <property type="evidence" value="ECO:0007669"/>
    <property type="project" value="EnsemblFungi"/>
</dbReference>
<dbReference type="InterPro" id="IPR012340">
    <property type="entry name" value="NA-bd_OB-fold"/>
</dbReference>
<keyword evidence="16" id="KW-0251">Elongation factor</keyword>
<feature type="compositionally biased region" description="Acidic residues" evidence="9">
    <location>
        <begin position="61"/>
        <end position="70"/>
    </location>
</feature>
<dbReference type="GO" id="GO:0003677">
    <property type="term" value="F:DNA binding"/>
    <property type="evidence" value="ECO:0007669"/>
    <property type="project" value="InterPro"/>
</dbReference>
<dbReference type="GO" id="GO:0140673">
    <property type="term" value="P:transcription elongation-coupled chromatin remodeling"/>
    <property type="evidence" value="ECO:0007669"/>
    <property type="project" value="EnsemblFungi"/>
</dbReference>
<evidence type="ECO:0000313" key="16">
    <source>
        <dbReference type="EMBL" id="EGE02546.1"/>
    </source>
</evidence>
<dbReference type="HOGENOM" id="CLU_001680_0_1_1"/>
<evidence type="ECO:0000256" key="5">
    <source>
        <dbReference type="ARBA" id="ARBA00022999"/>
    </source>
</evidence>
<evidence type="ECO:0000256" key="3">
    <source>
        <dbReference type="ARBA" id="ARBA00009253"/>
    </source>
</evidence>
<evidence type="ECO:0000256" key="1">
    <source>
        <dbReference type="ARBA" id="ARBA00004123"/>
    </source>
</evidence>
<keyword evidence="16" id="KW-0648">Protein biosynthesis</keyword>
<feature type="domain" description="Tex-like central region" evidence="15">
    <location>
        <begin position="511"/>
        <end position="685"/>
    </location>
</feature>
<sequence length="1261" mass="145527">MSTHDLLQTEAVLDEEEDESFGEEGGQSKDVEENGHYDDSSEEELDDEDEDAVRAVREGFIVDEEEEDEERTARRREKKKRRRQERVEEEELLDEDDLYLIRENNPDFELPMHNESKFKRLKRGHKVGRDQPQGINDIFNSDEEDEAETYGRGRDRRNMHDDLDDFIEKDVFSDEDERQQEDEEIARPARKGLSGFAVTEATGLDEAALEDMRMAFGDGNDYLFALEMEDEEEEQEEDEEKQLDLKDVFEPSQLAEKMMTDEDNIIRSTDEPERYQLARKPYQHVTLTEEQFREEAVWISNLMLLKKRLDSDLHEPFQRAVAKVLEFMVTDDWEVPFIFQHRKDYLIHAVKIPIPDGGTNPDGGKYIVEAEKLLSMIDLWDIFEYDLKFRALIDKRNTLQTTYDNLQTISNVKDEMFEEMLPAAITMEELQDVQDYLYFQYSIELKDIALATTNHEGENGTAAQRRKASTKTFFERVRNSRAYGLVRAFGITPDAFAQNVMETGRRQYIDDASEKPTDMADNLLDSSFSNGAHAMKAARTMFAEELTMSPRVRKVMRQAFYMSGVIECYRTEKGLKKIDEHHPYYEFKYLRDQQISDIARRPELFLRMLKAEEEGLVDIKVHFKDFDNFKKRLYPEIQSDNSSEVADAWNKERKDVLDLALSKLEKIMSKGVKENIRSECENHVARECREVFSTRLDQAPYKPKGMILGTIPRVLALTNGSGIVGKDPIYYKLLKQLETALVDMVNLVGVDINEAVSDVSTANLLTYISGLGPRKASQLLKVINMNGGVVNSRMELLGVNAQYPAMGVKVWNNCASFLYIDYDNADPDTDYLDNTRVHPEDYDIGRKIAADALELDEEDIKAETDENGQGAIVRKLIKEDAQDKVNDLLLEEYAEQLENNLNQRKRATLETIRAELQQPYEELRKQFVFLGTDAIFTMFTGETAESLAQGMIVPITIKRVSDDHIDGKLDCGIDALVPESEMTDRYDIPIRSLYAPHQTTLAKITYLNRKSFVANVSLREDQVNKPYRRQLDHMRGEWDEDQEREDQEAMKEKTQTDQRALRVIKHPLFRPFNGRQAEEFLAPQSRGDVVIRPSSKGHDHLAVTWKVADGVYQHIDVLELDKDNEFTVGRILKIGGKYSYTDLDELIVNHVKAMAKKVDDMTVHEKYQSGTKEATEGWLTTYTTANPKRSAYAFCLDTKHPGYFHLCFKAGLKAPLNSWPVKVIPQGYELQRTPYPDMRALCNGFKLLHANMLAAQQRRGR</sequence>
<dbReference type="FunFam" id="3.30.505.10:FF:000056">
    <property type="entry name" value="Transcription elongation factor Spt6"/>
    <property type="match status" value="1"/>
</dbReference>
<dbReference type="InterPro" id="IPR032706">
    <property type="entry name" value="Spt6_HHH"/>
</dbReference>
<dbReference type="InterPro" id="IPR010994">
    <property type="entry name" value="RuvA_2-like"/>
</dbReference>
<dbReference type="FunFam" id="3.30.505.10:FF:000065">
    <property type="entry name" value="Transcription elongation factor SPT6"/>
    <property type="match status" value="1"/>
</dbReference>
<gene>
    <name evidence="16" type="ORF">TEQG_01580</name>
</gene>
<evidence type="ECO:0000256" key="6">
    <source>
        <dbReference type="ARBA" id="ARBA00023163"/>
    </source>
</evidence>
<keyword evidence="4" id="KW-0158">Chromosome</keyword>
<dbReference type="InterPro" id="IPR049540">
    <property type="entry name" value="Spt6-like_S1"/>
</dbReference>